<dbReference type="InterPro" id="IPR000510">
    <property type="entry name" value="Nase/OxRdtase_comp1"/>
</dbReference>
<protein>
    <submittedName>
        <fullName evidence="4">NifE</fullName>
    </submittedName>
</protein>
<dbReference type="InterPro" id="IPR049939">
    <property type="entry name" value="NifE-like"/>
</dbReference>
<comment type="similarity">
    <text evidence="2">Belongs to the NifD/NifK/NifE/NifN family.</text>
</comment>
<dbReference type="GO" id="GO:0016163">
    <property type="term" value="F:nitrogenase activity"/>
    <property type="evidence" value="ECO:0007669"/>
    <property type="project" value="InterPro"/>
</dbReference>
<dbReference type="PANTHER" id="PTHR42956:SF1">
    <property type="entry name" value="NITROGENASE IRON-MOLYBDENUM COFACTOR BIOSYNTHESIS PROTEIN NIFE"/>
    <property type="match status" value="1"/>
</dbReference>
<dbReference type="PANTHER" id="PTHR42956">
    <property type="entry name" value="NITROGENASE IRON-MOLYBDENUM COFACTOR BIOSYNTHESIS PROTEIN NIFE"/>
    <property type="match status" value="1"/>
</dbReference>
<dbReference type="Pfam" id="PF00148">
    <property type="entry name" value="Oxidored_nitro"/>
    <property type="match status" value="1"/>
</dbReference>
<evidence type="ECO:0000256" key="2">
    <source>
        <dbReference type="RuleBase" id="RU004021"/>
    </source>
</evidence>
<evidence type="ECO:0000256" key="1">
    <source>
        <dbReference type="ARBA" id="ARBA00023231"/>
    </source>
</evidence>
<dbReference type="Gene3D" id="3.40.50.12380">
    <property type="entry name" value="Nitrogenase MoFe cofactor biosynthesis protein NifE, C-terminal"/>
    <property type="match status" value="2"/>
</dbReference>
<dbReference type="InterPro" id="IPR000318">
    <property type="entry name" value="Nase_comp1_CS"/>
</dbReference>
<dbReference type="EMBL" id="AY912109">
    <property type="protein sequence ID" value="AAX73208.1"/>
    <property type="molecule type" value="Genomic_DNA"/>
</dbReference>
<sequence length="468" mass="52174">MQNAQIQRIRRDVRMEAAAANGKPKESCGTKIPKGTPCPRPAPGEAAGGCSFDGAQITLLPIADAAHLVHGPIACLGNSWESRGSLSSGPELSAYGLSTDLEEQDIIFGSERKLRESILYIVNRFAPPVVFVYTTCVTALIGEDIDAVCKAETEQLGVPVIPVNSPGFVGSKNLGTRLAGDVLLQHVIGRAEPEQTTPHDINLIGEYNIAGELWHIEQLLQQIGIRILSRITGDGRFREISWAHRAKVNMVVCSRALLGLAVQMERKYGIPYFEGSFYGAKETSYSLRQIAYLTGDREVERKVDKLAAREELRLQRELEPYRRLLKGKRVVLYTGGVKNWVCHYCITGAGNEGSWGRHQQEYCGGCIADCRAYWRLMLIISRRVVRGRFSRRYEVVRLIWSLPGGVICIWPLKEQIPFVDINQERHTAYAGYEGLLTLARQLAYSLEHPVWRLAAKQAPWEEESGNAD</sequence>
<proteinExistence type="inferred from homology"/>
<dbReference type="PROSITE" id="PS00699">
    <property type="entry name" value="NITROGENASE_1_1"/>
    <property type="match status" value="1"/>
</dbReference>
<feature type="domain" description="Nitrogenase/oxidoreductase component 1" evidence="3">
    <location>
        <begin position="50"/>
        <end position="341"/>
    </location>
</feature>
<name>Q56JU2_9BACL</name>
<dbReference type="AlphaFoldDB" id="Q56JU2"/>
<dbReference type="Gene3D" id="3.40.50.1980">
    <property type="entry name" value="Nitrogenase molybdenum iron protein domain"/>
    <property type="match status" value="1"/>
</dbReference>
<evidence type="ECO:0000259" key="3">
    <source>
        <dbReference type="Pfam" id="PF00148"/>
    </source>
</evidence>
<dbReference type="SUPFAM" id="SSF53807">
    <property type="entry name" value="Helical backbone' metal receptor"/>
    <property type="match status" value="1"/>
</dbReference>
<keyword evidence="1 2" id="KW-0535">Nitrogen fixation</keyword>
<reference evidence="4" key="1">
    <citation type="journal article" date="2006" name="Sci. China, Ser. C, Life Sci.">
        <title>Cloning and sequencing of nifBHDKENX genes of Paenibacillus massiliensis T7 and its nif promoter analysis.</title>
        <authorList>
            <person name="Zhao H."/>
            <person name="Xie B."/>
            <person name="Chen S."/>
        </authorList>
    </citation>
    <scope>NUCLEOTIDE SEQUENCE</scope>
    <source>
        <strain evidence="4">T7</strain>
    </source>
</reference>
<organism evidence="4">
    <name type="scientific">Paenibacillus massiliensis</name>
    <dbReference type="NCBI Taxonomy" id="225917"/>
    <lineage>
        <taxon>Bacteria</taxon>
        <taxon>Bacillati</taxon>
        <taxon>Bacillota</taxon>
        <taxon>Bacilli</taxon>
        <taxon>Bacillales</taxon>
        <taxon>Paenibacillaceae</taxon>
        <taxon>Paenibacillus</taxon>
    </lineage>
</organism>
<gene>
    <name evidence="4" type="primary">nifE</name>
</gene>
<accession>Q56JU2</accession>
<evidence type="ECO:0000313" key="4">
    <source>
        <dbReference type="EMBL" id="AAX73208.1"/>
    </source>
</evidence>